<dbReference type="InterPro" id="IPR050587">
    <property type="entry name" value="GNT1/Glycosyltrans_8"/>
</dbReference>
<dbReference type="Proteomes" id="UP001221413">
    <property type="component" value="Unassembled WGS sequence"/>
</dbReference>
<feature type="region of interest" description="Disordered" evidence="14">
    <location>
        <begin position="447"/>
        <end position="468"/>
    </location>
</feature>
<evidence type="ECO:0000256" key="8">
    <source>
        <dbReference type="ARBA" id="ARBA00023211"/>
    </source>
</evidence>
<comment type="catalytic activity">
    <reaction evidence="11">
        <text>[1,4-alpha-D-glucosyl](n)-L-tyrosyl-[glycogenin] + UDP-alpha-D-glucose = [1,4-alpha-D-glucosyl](n+1)-L-tyrosyl-[glycogenin] + UDP + H(+)</text>
        <dbReference type="Rhea" id="RHEA:56560"/>
        <dbReference type="Rhea" id="RHEA-COMP:14606"/>
        <dbReference type="Rhea" id="RHEA-COMP:14607"/>
        <dbReference type="ChEBI" id="CHEBI:15378"/>
        <dbReference type="ChEBI" id="CHEBI:58223"/>
        <dbReference type="ChEBI" id="CHEBI:58885"/>
        <dbReference type="ChEBI" id="CHEBI:140574"/>
        <dbReference type="EC" id="2.4.1.186"/>
    </reaction>
</comment>
<evidence type="ECO:0000256" key="2">
    <source>
        <dbReference type="ARBA" id="ARBA00004496"/>
    </source>
</evidence>
<keyword evidence="6" id="KW-0320">Glycogen biosynthesis</keyword>
<feature type="region of interest" description="Disordered" evidence="14">
    <location>
        <begin position="642"/>
        <end position="707"/>
    </location>
</feature>
<dbReference type="EC" id="2.4.1.186" evidence="10"/>
<dbReference type="InterPro" id="IPR002495">
    <property type="entry name" value="Glyco_trans_8"/>
</dbReference>
<feature type="compositionally biased region" description="Basic residues" evidence="14">
    <location>
        <begin position="330"/>
        <end position="350"/>
    </location>
</feature>
<gene>
    <name evidence="15" type="ORF">Dda_6444</name>
</gene>
<protein>
    <recommendedName>
        <fullName evidence="10">glycogenin glucosyltransferase</fullName>
        <ecNumber evidence="10">2.4.1.186</ecNumber>
    </recommendedName>
</protein>
<evidence type="ECO:0000313" key="16">
    <source>
        <dbReference type="Proteomes" id="UP001221413"/>
    </source>
</evidence>
<comment type="function">
    <text evidence="13">Self-glucosylating initiator of glycogen synthesis. It catalyzes the formation of a short alpha (1,4)-glucosyl chain covalently attached via a glucose 1-O-tyrosyl linkage to internal tyrosine residues and these chains act as primers for the elongation reaction catalyzed by glycogen synthase.</text>
</comment>
<organism evidence="15 16">
    <name type="scientific">Drechslerella dactyloides</name>
    <name type="common">Nematode-trapping fungus</name>
    <name type="synonym">Arthrobotrys dactyloides</name>
    <dbReference type="NCBI Taxonomy" id="74499"/>
    <lineage>
        <taxon>Eukaryota</taxon>
        <taxon>Fungi</taxon>
        <taxon>Dikarya</taxon>
        <taxon>Ascomycota</taxon>
        <taxon>Pezizomycotina</taxon>
        <taxon>Orbiliomycetes</taxon>
        <taxon>Orbiliales</taxon>
        <taxon>Orbiliaceae</taxon>
        <taxon>Drechslerella</taxon>
    </lineage>
</organism>
<evidence type="ECO:0000256" key="10">
    <source>
        <dbReference type="ARBA" id="ARBA00038934"/>
    </source>
</evidence>
<dbReference type="GO" id="GO:0005978">
    <property type="term" value="P:glycogen biosynthetic process"/>
    <property type="evidence" value="ECO:0007669"/>
    <property type="project" value="UniProtKB-KW"/>
</dbReference>
<evidence type="ECO:0000256" key="3">
    <source>
        <dbReference type="ARBA" id="ARBA00022490"/>
    </source>
</evidence>
<dbReference type="GO" id="GO:0008466">
    <property type="term" value="F:glycogenin glucosyltransferase activity"/>
    <property type="evidence" value="ECO:0007669"/>
    <property type="project" value="UniProtKB-EC"/>
</dbReference>
<evidence type="ECO:0000256" key="12">
    <source>
        <dbReference type="ARBA" id="ARBA00052293"/>
    </source>
</evidence>
<comment type="similarity">
    <text evidence="9">Belongs to the glycosyltransferase 8 family. Glycogenin subfamily.</text>
</comment>
<feature type="compositionally biased region" description="Polar residues" evidence="14">
    <location>
        <begin position="677"/>
        <end position="687"/>
    </location>
</feature>
<accession>A0AAD6ITL2</accession>
<keyword evidence="4" id="KW-0808">Transferase</keyword>
<feature type="region of interest" description="Disordered" evidence="14">
    <location>
        <begin position="327"/>
        <end position="351"/>
    </location>
</feature>
<comment type="cofactor">
    <cofactor evidence="1">
        <name>Mn(2+)</name>
        <dbReference type="ChEBI" id="CHEBI:29035"/>
    </cofactor>
</comment>
<comment type="caution">
    <text evidence="15">The sequence shown here is derived from an EMBL/GenBank/DDBJ whole genome shotgun (WGS) entry which is preliminary data.</text>
</comment>
<evidence type="ECO:0000256" key="6">
    <source>
        <dbReference type="ARBA" id="ARBA00023056"/>
    </source>
</evidence>
<proteinExistence type="inferred from homology"/>
<evidence type="ECO:0000256" key="13">
    <source>
        <dbReference type="ARBA" id="ARBA00057883"/>
    </source>
</evidence>
<evidence type="ECO:0000313" key="15">
    <source>
        <dbReference type="EMBL" id="KAJ6258404.1"/>
    </source>
</evidence>
<evidence type="ECO:0000256" key="1">
    <source>
        <dbReference type="ARBA" id="ARBA00001936"/>
    </source>
</evidence>
<evidence type="ECO:0000256" key="9">
    <source>
        <dbReference type="ARBA" id="ARBA00038162"/>
    </source>
</evidence>
<dbReference type="SUPFAM" id="SSF53448">
    <property type="entry name" value="Nucleotide-diphospho-sugar transferases"/>
    <property type="match status" value="1"/>
</dbReference>
<evidence type="ECO:0000256" key="11">
    <source>
        <dbReference type="ARBA" id="ARBA00050886"/>
    </source>
</evidence>
<evidence type="ECO:0000256" key="7">
    <source>
        <dbReference type="ARBA" id="ARBA00023180"/>
    </source>
</evidence>
<reference evidence="15" key="1">
    <citation type="submission" date="2023-01" db="EMBL/GenBank/DDBJ databases">
        <title>The chitinases involved in constricting ring structure development in the nematode-trapping fungus Drechslerella dactyloides.</title>
        <authorList>
            <person name="Wang R."/>
            <person name="Zhang L."/>
            <person name="Tang P."/>
            <person name="Li S."/>
            <person name="Liang L."/>
        </authorList>
    </citation>
    <scope>NUCLEOTIDE SEQUENCE</scope>
    <source>
        <strain evidence="15">YMF1.00031</strain>
    </source>
</reference>
<dbReference type="Pfam" id="PF01501">
    <property type="entry name" value="Glyco_transf_8"/>
    <property type="match status" value="1"/>
</dbReference>
<dbReference type="CDD" id="cd02537">
    <property type="entry name" value="GT8_Glycogenin"/>
    <property type="match status" value="1"/>
</dbReference>
<dbReference type="EMBL" id="JAQGDS010000008">
    <property type="protein sequence ID" value="KAJ6258404.1"/>
    <property type="molecule type" value="Genomic_DNA"/>
</dbReference>
<keyword evidence="8" id="KW-0464">Manganese</keyword>
<feature type="compositionally biased region" description="Basic and acidic residues" evidence="14">
    <location>
        <begin position="642"/>
        <end position="653"/>
    </location>
</feature>
<dbReference type="InterPro" id="IPR029044">
    <property type="entry name" value="Nucleotide-diphossugar_trans"/>
</dbReference>
<comment type="catalytic activity">
    <reaction evidence="12">
        <text>L-tyrosyl-[glycogenin] + UDP-alpha-D-glucose = alpha-D-glucosyl-L-tyrosyl-[glycogenin] + UDP + H(+)</text>
        <dbReference type="Rhea" id="RHEA:23360"/>
        <dbReference type="Rhea" id="RHEA-COMP:14604"/>
        <dbReference type="Rhea" id="RHEA-COMP:14605"/>
        <dbReference type="ChEBI" id="CHEBI:15378"/>
        <dbReference type="ChEBI" id="CHEBI:46858"/>
        <dbReference type="ChEBI" id="CHEBI:58223"/>
        <dbReference type="ChEBI" id="CHEBI:58885"/>
        <dbReference type="ChEBI" id="CHEBI:140573"/>
        <dbReference type="EC" id="2.4.1.186"/>
    </reaction>
</comment>
<dbReference type="FunFam" id="3.90.550.10:FF:000092">
    <property type="entry name" value="Glycogenin 2"/>
    <property type="match status" value="1"/>
</dbReference>
<keyword evidence="16" id="KW-1185">Reference proteome</keyword>
<feature type="compositionally biased region" description="Basic and acidic residues" evidence="14">
    <location>
        <begin position="251"/>
        <end position="271"/>
    </location>
</feature>
<dbReference type="AlphaFoldDB" id="A0AAD6ITL2"/>
<evidence type="ECO:0000256" key="14">
    <source>
        <dbReference type="SAM" id="MobiDB-lite"/>
    </source>
</evidence>
<keyword evidence="3" id="KW-0963">Cytoplasm</keyword>
<dbReference type="PANTHER" id="PTHR11183">
    <property type="entry name" value="GLYCOGENIN SUBFAMILY MEMBER"/>
    <property type="match status" value="1"/>
</dbReference>
<dbReference type="GO" id="GO:0005737">
    <property type="term" value="C:cytoplasm"/>
    <property type="evidence" value="ECO:0007669"/>
    <property type="project" value="UniProtKB-SubCell"/>
</dbReference>
<feature type="compositionally biased region" description="Basic residues" evidence="14">
    <location>
        <begin position="279"/>
        <end position="300"/>
    </location>
</feature>
<name>A0AAD6ITL2_DREDA</name>
<dbReference type="GO" id="GO:0046872">
    <property type="term" value="F:metal ion binding"/>
    <property type="evidence" value="ECO:0007669"/>
    <property type="project" value="UniProtKB-KW"/>
</dbReference>
<dbReference type="Gene3D" id="3.90.550.10">
    <property type="entry name" value="Spore Coat Polysaccharide Biosynthesis Protein SpsA, Chain A"/>
    <property type="match status" value="1"/>
</dbReference>
<comment type="subcellular location">
    <subcellularLocation>
        <location evidence="2">Cytoplasm</location>
    </subcellularLocation>
</comment>
<sequence length="707" mass="79082">MEGEEVYCTMLLTDGYLPGAQVLAHSLRDGGATRKLAVLATADSLSAATMAELHRLYDYVIPVDRIVNRAHGNLALMGRMDLSSAFTKIHLWRQTQFSRIVYLDADAVALRAPEELFATTERIAGVMVVKPDLGTFYALQNLAGRGVSFDGADQGLLNQYFQRWHRLSFVYNVTPSAHYQYVPAYQHYRANIVVAHFIGANKPWVVGRGNGDSSAYGEMLGRWWAAWDAHYRPLSEQDPAAGWGQRARTGRPTEYDPDFRREHGAWDDRQQHVAWRPPSPKRHDHHHHHIEQQTHHHHHHDTAPPPVFLPKEHVPYVPREMPYDAYSQTQHHHHQQHHVHSPQPVHHHNAHWHDGRRYPEEIPHRLENGLPLPPFEPPLQPWDAGRFSPPPDSKPEASNWPVQAYENTWGTAAQDTALFVPPAQYAQQSRPAPIFPWEQRAVPKPTRVFADEPKPKPEPAPTPLEETELETVDDEFETEEAEMDVDAATGMLGFDSYSRSNAWDSIPAIEEYVATFTKGRSGAPSGKKGDVTPNPAFRTALAILPPEISVTPTPFKAMRRGYRSSAMDDESKFPSAKGIPDQQHWDPFKSLEELKNAPGELLSKRSPPSPQTMSAGSPGSGSGTVAVLVSSSMPVPEREWHITAFQRRHEREASLSSSGGGDGSSSTEVWKPLARRYQSSATQTEGVETSDAETQSDGEEIDAEMGA</sequence>
<feature type="compositionally biased region" description="Acidic residues" evidence="14">
    <location>
        <begin position="688"/>
        <end position="707"/>
    </location>
</feature>
<evidence type="ECO:0000256" key="4">
    <source>
        <dbReference type="ARBA" id="ARBA00022679"/>
    </source>
</evidence>
<feature type="region of interest" description="Disordered" evidence="14">
    <location>
        <begin position="238"/>
        <end position="306"/>
    </location>
</feature>
<keyword evidence="5" id="KW-0479">Metal-binding</keyword>
<evidence type="ECO:0000256" key="5">
    <source>
        <dbReference type="ARBA" id="ARBA00022723"/>
    </source>
</evidence>
<feature type="region of interest" description="Disordered" evidence="14">
    <location>
        <begin position="593"/>
        <end position="626"/>
    </location>
</feature>
<keyword evidence="7" id="KW-0325">Glycoprotein</keyword>